<organism evidence="12 13">
    <name type="scientific">Halobacterium litoreum</name>
    <dbReference type="NCBI Taxonomy" id="2039234"/>
    <lineage>
        <taxon>Archaea</taxon>
        <taxon>Methanobacteriati</taxon>
        <taxon>Methanobacteriota</taxon>
        <taxon>Stenosarchaea group</taxon>
        <taxon>Halobacteria</taxon>
        <taxon>Halobacteriales</taxon>
        <taxon>Halobacteriaceae</taxon>
        <taxon>Halobacterium</taxon>
    </lineage>
</organism>
<dbReference type="RefSeq" id="WP_232570768.1">
    <property type="nucleotide sequence ID" value="NZ_CP089466.1"/>
</dbReference>
<dbReference type="EMBL" id="JBHRWN010000002">
    <property type="protein sequence ID" value="MFC3478115.1"/>
    <property type="molecule type" value="Genomic_DNA"/>
</dbReference>
<dbReference type="GO" id="GO:0004298">
    <property type="term" value="F:threonine-type endopeptidase activity"/>
    <property type="evidence" value="ECO:0007669"/>
    <property type="project" value="UniProtKB-UniRule"/>
</dbReference>
<dbReference type="Gene3D" id="3.60.20.10">
    <property type="entry name" value="Glutamine Phosphoribosylpyrophosphate, subunit 1, domain 1"/>
    <property type="match status" value="1"/>
</dbReference>
<dbReference type="InterPro" id="IPR023333">
    <property type="entry name" value="Proteasome_suB-type"/>
</dbReference>
<dbReference type="GeneID" id="69118883"/>
<feature type="compositionally biased region" description="Basic and acidic residues" evidence="11">
    <location>
        <begin position="20"/>
        <end position="33"/>
    </location>
</feature>
<evidence type="ECO:0000256" key="3">
    <source>
        <dbReference type="ARBA" id="ARBA00022670"/>
    </source>
</evidence>
<comment type="subunit">
    <text evidence="9">The 20S proteasome core is composed of 14 alpha and 14 beta subunits that assemble into four stacked heptameric rings, resulting in a barrel-shaped structure. The two inner rings, each composed of seven catalytic beta subunits, are sandwiched by two outer rings, each composed of seven alpha subunits. The catalytic chamber with the active sites is on the inside of the barrel. Has a gated structure, the ends of the cylinder being occluded by the N-termini of the alpha-subunits. Is capped at one or both ends by the proteasome regulatory ATPase, PAN.</text>
</comment>
<keyword evidence="2 9" id="KW-0963">Cytoplasm</keyword>
<evidence type="ECO:0000256" key="10">
    <source>
        <dbReference type="PIRSR" id="PIRSR600243-1"/>
    </source>
</evidence>
<sequence>MRQTPQATDRTPESPTAEPARGDRRPLHERDPSLVDTGDADGQVAETGTTVVGVTTEDAAVLAADKRASVSGGRFVTNKDTQKVEAVHPTAAAALSGTVGHIQQFVRVLRSEARLYEDRRGDPPSLDALSTLAGGILGSSPLAVSPLLGGVDEDGPQVVTLDGGGGVLTDDYAAGGSGMQLAYGVLEREYEPGLAVDAARSVAARAVGSASERDTASGDGVTVATVTSEGVELDDYDAASEVA</sequence>
<evidence type="ECO:0000256" key="1">
    <source>
        <dbReference type="ARBA" id="ARBA00001198"/>
    </source>
</evidence>
<keyword evidence="6 9" id="KW-0068">Autocatalytic cleavage</keyword>
<dbReference type="InterPro" id="IPR029055">
    <property type="entry name" value="Ntn_hydrolases_N"/>
</dbReference>
<dbReference type="PROSITE" id="PS51476">
    <property type="entry name" value="PROTEASOME_BETA_2"/>
    <property type="match status" value="1"/>
</dbReference>
<dbReference type="PANTHER" id="PTHR32194">
    <property type="entry name" value="METALLOPROTEASE TLDD"/>
    <property type="match status" value="1"/>
</dbReference>
<feature type="chain" id="PRO_5044512310" description="Proteasome subunit beta" evidence="9">
    <location>
        <begin position="49"/>
        <end position="243"/>
    </location>
</feature>
<dbReference type="Pfam" id="PF00227">
    <property type="entry name" value="Proteasome"/>
    <property type="match status" value="1"/>
</dbReference>
<comment type="similarity">
    <text evidence="9">Belongs to the peptidase T1B family.</text>
</comment>
<accession>A0ABD5NGD3</accession>
<dbReference type="Proteomes" id="UP001595660">
    <property type="component" value="Unassembled WGS sequence"/>
</dbReference>
<keyword evidence="4 9" id="KW-0888">Threonine protease</keyword>
<proteinExistence type="inferred from homology"/>
<evidence type="ECO:0000256" key="8">
    <source>
        <dbReference type="ARBA" id="ARBA00023145"/>
    </source>
</evidence>
<name>A0ABD5NGD3_9EURY</name>
<comment type="activity regulation">
    <text evidence="9">The formation of the proteasomal ATPase PAN-20S proteasome complex, via the docking of the C-termini of PAN into the intersubunit pockets in the alpha-rings, triggers opening of the gate for substrate entry. Interconversion between the open-gate and close-gate conformations leads to a dynamic regulation of the 20S proteasome proteolysis activity.</text>
</comment>
<dbReference type="AlphaFoldDB" id="A0ABD5NGD3"/>
<keyword evidence="8 9" id="KW-0865">Zymogen</keyword>
<keyword evidence="13" id="KW-1185">Reference proteome</keyword>
<comment type="caution">
    <text evidence="12">The sequence shown here is derived from an EMBL/GenBank/DDBJ whole genome shotgun (WGS) entry which is preliminary data.</text>
</comment>
<evidence type="ECO:0000313" key="13">
    <source>
        <dbReference type="Proteomes" id="UP001595660"/>
    </source>
</evidence>
<evidence type="ECO:0000256" key="7">
    <source>
        <dbReference type="ARBA" id="ARBA00022942"/>
    </source>
</evidence>
<dbReference type="InterPro" id="IPR000243">
    <property type="entry name" value="Pept_T1A_subB"/>
</dbReference>
<dbReference type="GO" id="GO:0010498">
    <property type="term" value="P:proteasomal protein catabolic process"/>
    <property type="evidence" value="ECO:0007669"/>
    <property type="project" value="UniProtKB-UniRule"/>
</dbReference>
<keyword evidence="7 9" id="KW-0647">Proteasome</keyword>
<keyword evidence="5 9" id="KW-0378">Hydrolase</keyword>
<dbReference type="InterPro" id="IPR001353">
    <property type="entry name" value="Proteasome_sua/b"/>
</dbReference>
<dbReference type="PRINTS" id="PR00141">
    <property type="entry name" value="PROTEASOME"/>
</dbReference>
<evidence type="ECO:0000256" key="2">
    <source>
        <dbReference type="ARBA" id="ARBA00022490"/>
    </source>
</evidence>
<dbReference type="InterPro" id="IPR019983">
    <property type="entry name" value="Pept_T1A_Psome_bsu_arc"/>
</dbReference>
<evidence type="ECO:0000313" key="12">
    <source>
        <dbReference type="EMBL" id="MFC3478115.1"/>
    </source>
</evidence>
<feature type="active site" description="Nucleophile" evidence="9 10">
    <location>
        <position position="49"/>
    </location>
</feature>
<gene>
    <name evidence="9" type="primary">psmB</name>
    <name evidence="12" type="ORF">ACFOKC_10310</name>
</gene>
<dbReference type="PANTHER" id="PTHR32194:SF0">
    <property type="entry name" value="ATP-DEPENDENT PROTEASE SUBUNIT HSLV"/>
    <property type="match status" value="1"/>
</dbReference>
<reference evidence="12 13" key="1">
    <citation type="journal article" date="2019" name="Int. J. Syst. Evol. Microbiol.">
        <title>The Global Catalogue of Microorganisms (GCM) 10K type strain sequencing project: providing services to taxonomists for standard genome sequencing and annotation.</title>
        <authorList>
            <consortium name="The Broad Institute Genomics Platform"/>
            <consortium name="The Broad Institute Genome Sequencing Center for Infectious Disease"/>
            <person name="Wu L."/>
            <person name="Ma J."/>
        </authorList>
    </citation>
    <scope>NUCLEOTIDE SEQUENCE [LARGE SCALE GENOMIC DNA]</scope>
    <source>
        <strain evidence="12 13">CGMCC 1.12562</strain>
    </source>
</reference>
<dbReference type="HAMAP" id="MF_02113_A">
    <property type="entry name" value="Proteasome_B_A"/>
    <property type="match status" value="1"/>
</dbReference>
<evidence type="ECO:0000256" key="9">
    <source>
        <dbReference type="HAMAP-Rule" id="MF_02113"/>
    </source>
</evidence>
<feature type="propeptide" id="PRO_5044512309" description="Removed in mature form; by autocatalysis" evidence="9">
    <location>
        <begin position="1"/>
        <end position="48"/>
    </location>
</feature>
<dbReference type="GO" id="GO:0005737">
    <property type="term" value="C:cytoplasm"/>
    <property type="evidence" value="ECO:0007669"/>
    <property type="project" value="UniProtKB-SubCell"/>
</dbReference>
<protein>
    <recommendedName>
        <fullName evidence="9">Proteasome subunit beta</fullName>
        <ecNumber evidence="9">3.4.25.1</ecNumber>
    </recommendedName>
    <alternativeName>
        <fullName evidence="9">20S proteasome beta subunit</fullName>
    </alternativeName>
    <alternativeName>
        <fullName evidence="9">Proteasome core protein PsmB</fullName>
    </alternativeName>
</protein>
<evidence type="ECO:0000256" key="5">
    <source>
        <dbReference type="ARBA" id="ARBA00022801"/>
    </source>
</evidence>
<feature type="region of interest" description="Disordered" evidence="11">
    <location>
        <begin position="1"/>
        <end position="46"/>
    </location>
</feature>
<evidence type="ECO:0000256" key="6">
    <source>
        <dbReference type="ARBA" id="ARBA00022813"/>
    </source>
</evidence>
<dbReference type="EC" id="3.4.25.1" evidence="9"/>
<comment type="catalytic activity">
    <reaction evidence="1 9">
        <text>Cleavage of peptide bonds with very broad specificity.</text>
        <dbReference type="EC" id="3.4.25.1"/>
    </reaction>
</comment>
<comment type="function">
    <text evidence="9">Component of the proteasome core, a large protease complex with broad specificity involved in protein degradation.</text>
</comment>
<keyword evidence="3 9" id="KW-0645">Protease</keyword>
<evidence type="ECO:0000256" key="11">
    <source>
        <dbReference type="SAM" id="MobiDB-lite"/>
    </source>
</evidence>
<evidence type="ECO:0000256" key="4">
    <source>
        <dbReference type="ARBA" id="ARBA00022698"/>
    </source>
</evidence>
<dbReference type="SUPFAM" id="SSF56235">
    <property type="entry name" value="N-terminal nucleophile aminohydrolases (Ntn hydrolases)"/>
    <property type="match status" value="1"/>
</dbReference>
<dbReference type="GO" id="GO:0019774">
    <property type="term" value="C:proteasome core complex, beta-subunit complex"/>
    <property type="evidence" value="ECO:0007669"/>
    <property type="project" value="UniProtKB-UniRule"/>
</dbReference>
<comment type="subcellular location">
    <subcellularLocation>
        <location evidence="9">Cytoplasm</location>
    </subcellularLocation>
</comment>